<keyword evidence="5" id="KW-1185">Reference proteome</keyword>
<feature type="region of interest" description="Disordered" evidence="1">
    <location>
        <begin position="248"/>
        <end position="416"/>
    </location>
</feature>
<dbReference type="Proteomes" id="UP001597040">
    <property type="component" value="Unassembled WGS sequence"/>
</dbReference>
<sequence>MKKHTIEGVVTKVTENEYVLLCDDGTFKNIRRTENDVPMMGEKMMCTAKTQPLPIKFVSTIAMVAILFIAFLSYGVLQNHSETHYIAATDINPSIEAHLDQDLNVVKLSALNADGKQIIDSIKSKGLDFYQVVNLIISESISKGFLTTEEQGRIETTLVKVTNDSDSPSERDLTEVIQTQLQRQNIVADVLVFNETKEFYDQAKHADVSMNKYRHFQTLREKGLVQNIHEVKEKSVKQLQDMIEEDVKKVPDEGEQGYSTEDNAKLNSESRQDRPQTPKDQKENKTEKPTLDDKQGTSANDGIQQQNNSNNKINKESASSENEKHPNSAEDKPSPVENENESNKTEENQTNSNDRNPEQSETSIKSPSKTESNEAKKDEPVSKNETSPEEENLDSNENKTNENQPKSPSQPSDTVQ</sequence>
<evidence type="ECO:0000256" key="2">
    <source>
        <dbReference type="SAM" id="Phobius"/>
    </source>
</evidence>
<feature type="compositionally biased region" description="Basic and acidic residues" evidence="1">
    <location>
        <begin position="262"/>
        <end position="295"/>
    </location>
</feature>
<reference evidence="5" key="1">
    <citation type="journal article" date="2019" name="Int. J. Syst. Evol. Microbiol.">
        <title>The Global Catalogue of Microorganisms (GCM) 10K type strain sequencing project: providing services to taxonomists for standard genome sequencing and annotation.</title>
        <authorList>
            <consortium name="The Broad Institute Genomics Platform"/>
            <consortium name="The Broad Institute Genome Sequencing Center for Infectious Disease"/>
            <person name="Wu L."/>
            <person name="Ma J."/>
        </authorList>
    </citation>
    <scope>NUCLEOTIDE SEQUENCE [LARGE SCALE GENOMIC DNA]</scope>
    <source>
        <strain evidence="5">CCUG 56754</strain>
    </source>
</reference>
<dbReference type="EMBL" id="JBHTKJ010000012">
    <property type="protein sequence ID" value="MFD1037823.1"/>
    <property type="molecule type" value="Genomic_DNA"/>
</dbReference>
<protein>
    <recommendedName>
        <fullName evidence="3">Anti-sigma factor RsgI-like middle domain-containing protein</fullName>
    </recommendedName>
</protein>
<feature type="transmembrane region" description="Helical" evidence="2">
    <location>
        <begin position="53"/>
        <end position="77"/>
    </location>
</feature>
<dbReference type="Pfam" id="PF23750">
    <property type="entry name" value="RsgI_M"/>
    <property type="match status" value="1"/>
</dbReference>
<proteinExistence type="predicted"/>
<accession>A0ABW3LHE9</accession>
<evidence type="ECO:0000256" key="1">
    <source>
        <dbReference type="SAM" id="MobiDB-lite"/>
    </source>
</evidence>
<feature type="compositionally biased region" description="Low complexity" evidence="1">
    <location>
        <begin position="304"/>
        <end position="320"/>
    </location>
</feature>
<feature type="domain" description="Anti-sigma factor RsgI-like middle" evidence="3">
    <location>
        <begin position="89"/>
        <end position="217"/>
    </location>
</feature>
<evidence type="ECO:0000259" key="3">
    <source>
        <dbReference type="Pfam" id="PF23750"/>
    </source>
</evidence>
<feature type="compositionally biased region" description="Polar residues" evidence="1">
    <location>
        <begin position="359"/>
        <end position="370"/>
    </location>
</feature>
<evidence type="ECO:0000313" key="5">
    <source>
        <dbReference type="Proteomes" id="UP001597040"/>
    </source>
</evidence>
<dbReference type="InterPro" id="IPR055431">
    <property type="entry name" value="RsgI_M"/>
</dbReference>
<gene>
    <name evidence="4" type="ORF">ACFQ3N_05290</name>
</gene>
<feature type="compositionally biased region" description="Basic and acidic residues" evidence="1">
    <location>
        <begin position="371"/>
        <end position="382"/>
    </location>
</feature>
<keyword evidence="2" id="KW-1133">Transmembrane helix</keyword>
<feature type="compositionally biased region" description="Basic and acidic residues" evidence="1">
    <location>
        <begin position="321"/>
        <end position="334"/>
    </location>
</feature>
<name>A0ABW3LHE9_9BACI</name>
<evidence type="ECO:0000313" key="4">
    <source>
        <dbReference type="EMBL" id="MFD1037823.1"/>
    </source>
</evidence>
<keyword evidence="2" id="KW-0472">Membrane</keyword>
<organism evidence="4 5">
    <name type="scientific">Virgibacillus byunsanensis</name>
    <dbReference type="NCBI Taxonomy" id="570945"/>
    <lineage>
        <taxon>Bacteria</taxon>
        <taxon>Bacillati</taxon>
        <taxon>Bacillota</taxon>
        <taxon>Bacilli</taxon>
        <taxon>Bacillales</taxon>
        <taxon>Bacillaceae</taxon>
        <taxon>Virgibacillus</taxon>
    </lineage>
</organism>
<feature type="compositionally biased region" description="Polar residues" evidence="1">
    <location>
        <begin position="401"/>
        <end position="416"/>
    </location>
</feature>
<comment type="caution">
    <text evidence="4">The sequence shown here is derived from an EMBL/GenBank/DDBJ whole genome shotgun (WGS) entry which is preliminary data.</text>
</comment>
<keyword evidence="2" id="KW-0812">Transmembrane</keyword>
<dbReference type="RefSeq" id="WP_390360244.1">
    <property type="nucleotide sequence ID" value="NZ_JBHTKJ010000012.1"/>
</dbReference>